<name>A0A386H0V5_9CLOT</name>
<keyword evidence="2" id="KW-0547">Nucleotide-binding</keyword>
<dbReference type="Pfam" id="PF01656">
    <property type="entry name" value="CbiA"/>
    <property type="match status" value="1"/>
</dbReference>
<dbReference type="GO" id="GO:0005524">
    <property type="term" value="F:ATP binding"/>
    <property type="evidence" value="ECO:0007669"/>
    <property type="project" value="UniProtKB-KW"/>
</dbReference>
<dbReference type="KEGG" id="cfer:D4Z93_01620"/>
<proteinExistence type="predicted"/>
<keyword evidence="2" id="KW-0067">ATP-binding</keyword>
<dbReference type="InterPro" id="IPR002586">
    <property type="entry name" value="CobQ/CobB/MinD/ParA_Nub-bd_dom"/>
</dbReference>
<feature type="domain" description="CobQ/CobB/MinD/ParA nucleotide binding" evidence="1">
    <location>
        <begin position="6"/>
        <end position="101"/>
    </location>
</feature>
<accession>A0A386H0V5</accession>
<dbReference type="Gene3D" id="3.40.50.300">
    <property type="entry name" value="P-loop containing nucleotide triphosphate hydrolases"/>
    <property type="match status" value="1"/>
</dbReference>
<evidence type="ECO:0000313" key="3">
    <source>
        <dbReference type="Proteomes" id="UP000266301"/>
    </source>
</evidence>
<protein>
    <submittedName>
        <fullName evidence="2">ATP-binding protein</fullName>
    </submittedName>
</protein>
<dbReference type="SUPFAM" id="SSF52540">
    <property type="entry name" value="P-loop containing nucleoside triphosphate hydrolases"/>
    <property type="match status" value="1"/>
</dbReference>
<dbReference type="Proteomes" id="UP000266301">
    <property type="component" value="Chromosome"/>
</dbReference>
<dbReference type="EMBL" id="CP032416">
    <property type="protein sequence ID" value="AYD39309.1"/>
    <property type="molecule type" value="Genomic_DNA"/>
</dbReference>
<keyword evidence="3" id="KW-1185">Reference proteome</keyword>
<evidence type="ECO:0000313" key="2">
    <source>
        <dbReference type="EMBL" id="AYD39309.1"/>
    </source>
</evidence>
<dbReference type="AlphaFoldDB" id="A0A386H0V5"/>
<evidence type="ECO:0000259" key="1">
    <source>
        <dbReference type="Pfam" id="PF01656"/>
    </source>
</evidence>
<sequence>MSRINILTGHAGSGKTEIAINCAVNLAKRGEKVAVVDMDIVNPYFCIRDIKKELEDTGVRVIAADAKLSNAELMVVPPEVISVFDDKSYKVIMDVGGDDRGAIVLGQYNGYFKKEEYSMYFVINNNRPLTIQNKSVEDYMQSIERASRLKVTHLISNTNMSYETTPLDIIKGDGKVLELSQKINIPYKYVVCLKKLEEEVKNKVHAELLTIDTYMKPPWA</sequence>
<gene>
    <name evidence="2" type="ORF">D4Z93_01620</name>
</gene>
<organism evidence="2 3">
    <name type="scientific">Clostridium fermenticellae</name>
    <dbReference type="NCBI Taxonomy" id="2068654"/>
    <lineage>
        <taxon>Bacteria</taxon>
        <taxon>Bacillati</taxon>
        <taxon>Bacillota</taxon>
        <taxon>Clostridia</taxon>
        <taxon>Eubacteriales</taxon>
        <taxon>Clostridiaceae</taxon>
        <taxon>Clostridium</taxon>
    </lineage>
</organism>
<dbReference type="RefSeq" id="WP_119970018.1">
    <property type="nucleotide sequence ID" value="NZ_CP032416.1"/>
</dbReference>
<reference evidence="2 3" key="1">
    <citation type="journal article" date="2019" name="Int. J. Syst. Evol. Microbiol.">
        <title>Clostridium fermenticellae sp. nov., isolated from the mud in a fermentation cellar for the production of the Chinese liquor, baijiu.</title>
        <authorList>
            <person name="Xu P.X."/>
            <person name="Chai L.J."/>
            <person name="Qiu T."/>
            <person name="Zhang X.J."/>
            <person name="Lu Z.M."/>
            <person name="Xiao C."/>
            <person name="Wang S.T."/>
            <person name="Shen C.H."/>
            <person name="Shi J.S."/>
            <person name="Xu Z.H."/>
        </authorList>
    </citation>
    <scope>NUCLEOTIDE SEQUENCE [LARGE SCALE GENOMIC DNA]</scope>
    <source>
        <strain evidence="2 3">JN500901</strain>
    </source>
</reference>
<dbReference type="InterPro" id="IPR027417">
    <property type="entry name" value="P-loop_NTPase"/>
</dbReference>
<dbReference type="OrthoDB" id="9779501at2"/>